<feature type="transmembrane region" description="Helical" evidence="6">
    <location>
        <begin position="260"/>
        <end position="280"/>
    </location>
</feature>
<dbReference type="InterPro" id="IPR037185">
    <property type="entry name" value="EmrE-like"/>
</dbReference>
<evidence type="ECO:0000256" key="3">
    <source>
        <dbReference type="ARBA" id="ARBA00022989"/>
    </source>
</evidence>
<feature type="non-terminal residue" evidence="7">
    <location>
        <position position="572"/>
    </location>
</feature>
<feature type="transmembrane region" description="Helical" evidence="6">
    <location>
        <begin position="146"/>
        <end position="164"/>
    </location>
</feature>
<keyword evidence="3 6" id="KW-1133">Transmembrane helix</keyword>
<gene>
    <name evidence="7" type="ORF">K470DRAFT_207973</name>
</gene>
<name>A0A6A7BXP0_9PEZI</name>
<evidence type="ECO:0000256" key="1">
    <source>
        <dbReference type="ARBA" id="ARBA00004141"/>
    </source>
</evidence>
<feature type="compositionally biased region" description="Basic and acidic residues" evidence="5">
    <location>
        <begin position="523"/>
        <end position="532"/>
    </location>
</feature>
<evidence type="ECO:0000256" key="6">
    <source>
        <dbReference type="SAM" id="Phobius"/>
    </source>
</evidence>
<feature type="transmembrane region" description="Helical" evidence="6">
    <location>
        <begin position="105"/>
        <end position="125"/>
    </location>
</feature>
<dbReference type="GO" id="GO:0016020">
    <property type="term" value="C:membrane"/>
    <property type="evidence" value="ECO:0007669"/>
    <property type="project" value="UniProtKB-SubCell"/>
</dbReference>
<comment type="subcellular location">
    <subcellularLocation>
        <location evidence="1">Membrane</location>
        <topology evidence="1">Multi-pass membrane protein</topology>
    </subcellularLocation>
</comment>
<feature type="region of interest" description="Disordered" evidence="5">
    <location>
        <begin position="411"/>
        <end position="506"/>
    </location>
</feature>
<feature type="transmembrane region" description="Helical" evidence="6">
    <location>
        <begin position="53"/>
        <end position="71"/>
    </location>
</feature>
<evidence type="ECO:0000256" key="5">
    <source>
        <dbReference type="SAM" id="MobiDB-lite"/>
    </source>
</evidence>
<keyword evidence="8" id="KW-1185">Reference proteome</keyword>
<dbReference type="SUPFAM" id="SSF103481">
    <property type="entry name" value="Multidrug resistance efflux transporter EmrE"/>
    <property type="match status" value="1"/>
</dbReference>
<feature type="transmembrane region" description="Helical" evidence="6">
    <location>
        <begin position="235"/>
        <end position="253"/>
    </location>
</feature>
<organism evidence="7 8">
    <name type="scientific">Piedraia hortae CBS 480.64</name>
    <dbReference type="NCBI Taxonomy" id="1314780"/>
    <lineage>
        <taxon>Eukaryota</taxon>
        <taxon>Fungi</taxon>
        <taxon>Dikarya</taxon>
        <taxon>Ascomycota</taxon>
        <taxon>Pezizomycotina</taxon>
        <taxon>Dothideomycetes</taxon>
        <taxon>Dothideomycetidae</taxon>
        <taxon>Capnodiales</taxon>
        <taxon>Piedraiaceae</taxon>
        <taxon>Piedraia</taxon>
    </lineage>
</organism>
<accession>A0A6A7BXP0</accession>
<dbReference type="Pfam" id="PF05653">
    <property type="entry name" value="Mg_trans_NIPA"/>
    <property type="match status" value="1"/>
</dbReference>
<dbReference type="OrthoDB" id="6428174at2759"/>
<evidence type="ECO:0000256" key="2">
    <source>
        <dbReference type="ARBA" id="ARBA00022692"/>
    </source>
</evidence>
<feature type="non-terminal residue" evidence="7">
    <location>
        <position position="1"/>
    </location>
</feature>
<feature type="transmembrane region" description="Helical" evidence="6">
    <location>
        <begin position="211"/>
        <end position="229"/>
    </location>
</feature>
<feature type="region of interest" description="Disordered" evidence="5">
    <location>
        <begin position="520"/>
        <end position="572"/>
    </location>
</feature>
<sequence>RPPIYKVVGVCLAVCSGLFIGCSFVLKKVGLLKANVKYNEEAGKGYGYLKNGFWWTGMTLMILGEICNFVAYAFTDAILVTPLGALSVVITTILSAIFLKERLSFVGKIGCFMCIVGSVIIPLNAPEQSAVANIQEMQHYVIQSGFLTFAGIILAGCAFTAWWVGPRYGNKTMMVYLTICSLIGGLSVVSTQGLGAAILAQISGEKQFNKWFLYVLFVFKALNIFNAALVTPTYYVYFTTSTIVTSAVLFQGFHGTPTQIVDVVLGFLVICSGVILLQLAKSSKDVPDAAVFQGDLDQVRTVAEVEEPEYEPRADAIRGGAGIVRVLSKTRARREVDELKRIHDEHMAPIGENETVEWDGLRRRKTVSSAGFSNVGGSLQRKKTVHPPLGMSHFPDDISEPDSEVHPGFFGRIGRRSHTSSSLSQRNRTGVSPVPLSHVAGKEPSTAGLEEHVYGLPPGLQRHESESTGSRSHQVSFADPNPRSVPRPPPHIVTPTQSLSSNDATQRRQFSFQNVVSRFRNGAGHEETDRPSSSRHASSRGRRSVGSRGDNSYPANTSTTEEERLGLVAGEN</sequence>
<dbReference type="AlphaFoldDB" id="A0A6A7BXP0"/>
<dbReference type="Gene3D" id="1.10.3730.20">
    <property type="match status" value="1"/>
</dbReference>
<proteinExistence type="predicted"/>
<evidence type="ECO:0000313" key="7">
    <source>
        <dbReference type="EMBL" id="KAF2859485.1"/>
    </source>
</evidence>
<feature type="compositionally biased region" description="Polar residues" evidence="5">
    <location>
        <begin position="494"/>
        <end position="506"/>
    </location>
</feature>
<reference evidence="7" key="1">
    <citation type="journal article" date="2020" name="Stud. Mycol.">
        <title>101 Dothideomycetes genomes: a test case for predicting lifestyles and emergence of pathogens.</title>
        <authorList>
            <person name="Haridas S."/>
            <person name="Albert R."/>
            <person name="Binder M."/>
            <person name="Bloem J."/>
            <person name="Labutti K."/>
            <person name="Salamov A."/>
            <person name="Andreopoulos B."/>
            <person name="Baker S."/>
            <person name="Barry K."/>
            <person name="Bills G."/>
            <person name="Bluhm B."/>
            <person name="Cannon C."/>
            <person name="Castanera R."/>
            <person name="Culley D."/>
            <person name="Daum C."/>
            <person name="Ezra D."/>
            <person name="Gonzalez J."/>
            <person name="Henrissat B."/>
            <person name="Kuo A."/>
            <person name="Liang C."/>
            <person name="Lipzen A."/>
            <person name="Lutzoni F."/>
            <person name="Magnuson J."/>
            <person name="Mondo S."/>
            <person name="Nolan M."/>
            <person name="Ohm R."/>
            <person name="Pangilinan J."/>
            <person name="Park H.-J."/>
            <person name="Ramirez L."/>
            <person name="Alfaro M."/>
            <person name="Sun H."/>
            <person name="Tritt A."/>
            <person name="Yoshinaga Y."/>
            <person name="Zwiers L.-H."/>
            <person name="Turgeon B."/>
            <person name="Goodwin S."/>
            <person name="Spatafora J."/>
            <person name="Crous P."/>
            <person name="Grigoriev I."/>
        </authorList>
    </citation>
    <scope>NUCLEOTIDE SEQUENCE</scope>
    <source>
        <strain evidence="7">CBS 480.64</strain>
    </source>
</reference>
<dbReference type="InterPro" id="IPR008521">
    <property type="entry name" value="Mg_trans_NIPA"/>
</dbReference>
<dbReference type="EMBL" id="MU005992">
    <property type="protein sequence ID" value="KAF2859485.1"/>
    <property type="molecule type" value="Genomic_DNA"/>
</dbReference>
<dbReference type="PANTHER" id="PTHR12570:SF92">
    <property type="entry name" value="SPICHTHYIN, ISOFORM B"/>
    <property type="match status" value="1"/>
</dbReference>
<dbReference type="GO" id="GO:0015095">
    <property type="term" value="F:magnesium ion transmembrane transporter activity"/>
    <property type="evidence" value="ECO:0007669"/>
    <property type="project" value="InterPro"/>
</dbReference>
<keyword evidence="4 6" id="KW-0472">Membrane</keyword>
<evidence type="ECO:0000313" key="8">
    <source>
        <dbReference type="Proteomes" id="UP000799421"/>
    </source>
</evidence>
<dbReference type="Proteomes" id="UP000799421">
    <property type="component" value="Unassembled WGS sequence"/>
</dbReference>
<keyword evidence="2 6" id="KW-0812">Transmembrane</keyword>
<dbReference type="PANTHER" id="PTHR12570">
    <property type="match status" value="1"/>
</dbReference>
<evidence type="ECO:0000256" key="4">
    <source>
        <dbReference type="ARBA" id="ARBA00023136"/>
    </source>
</evidence>
<feature type="transmembrane region" description="Helical" evidence="6">
    <location>
        <begin position="176"/>
        <end position="199"/>
    </location>
</feature>
<feature type="transmembrane region" description="Helical" evidence="6">
    <location>
        <begin position="7"/>
        <end position="26"/>
    </location>
</feature>
<protein>
    <submittedName>
        <fullName evidence="7">DUF803-domain-containing protein</fullName>
    </submittedName>
</protein>
<feature type="compositionally biased region" description="Pro residues" evidence="5">
    <location>
        <begin position="483"/>
        <end position="492"/>
    </location>
</feature>
<feature type="compositionally biased region" description="Polar residues" evidence="5">
    <location>
        <begin position="419"/>
        <end position="430"/>
    </location>
</feature>
<feature type="transmembrane region" description="Helical" evidence="6">
    <location>
        <begin position="78"/>
        <end position="99"/>
    </location>
</feature>